<proteinExistence type="inferred from homology"/>
<dbReference type="EC" id="3.1.-.-" evidence="9"/>
<protein>
    <submittedName>
        <fullName evidence="9">tRNA(fMet)-specific endonuclease VapC</fullName>
        <ecNumber evidence="9">3.1.-.-</ecNumber>
    </submittedName>
</protein>
<keyword evidence="4" id="KW-0479">Metal-binding</keyword>
<dbReference type="SUPFAM" id="SSF88723">
    <property type="entry name" value="PIN domain-like"/>
    <property type="match status" value="1"/>
</dbReference>
<keyword evidence="5 9" id="KW-0378">Hydrolase</keyword>
<comment type="cofactor">
    <cofactor evidence="1">
        <name>Mg(2+)</name>
        <dbReference type="ChEBI" id="CHEBI:18420"/>
    </cofactor>
</comment>
<evidence type="ECO:0000256" key="6">
    <source>
        <dbReference type="ARBA" id="ARBA00022842"/>
    </source>
</evidence>
<name>A0A378TQV2_MORLA</name>
<evidence type="ECO:0000256" key="5">
    <source>
        <dbReference type="ARBA" id="ARBA00022801"/>
    </source>
</evidence>
<dbReference type="CDD" id="cd18745">
    <property type="entry name" value="PIN_VapC4-5_FitB-like"/>
    <property type="match status" value="1"/>
</dbReference>
<dbReference type="PANTHER" id="PTHR33653:SF1">
    <property type="entry name" value="RIBONUCLEASE VAPC2"/>
    <property type="match status" value="1"/>
</dbReference>
<keyword evidence="6" id="KW-0460">Magnesium</keyword>
<feature type="domain" description="PIN" evidence="8">
    <location>
        <begin position="3"/>
        <end position="122"/>
    </location>
</feature>
<dbReference type="Gene3D" id="3.40.50.1010">
    <property type="entry name" value="5'-nuclease"/>
    <property type="match status" value="1"/>
</dbReference>
<evidence type="ECO:0000256" key="7">
    <source>
        <dbReference type="ARBA" id="ARBA00038093"/>
    </source>
</evidence>
<evidence type="ECO:0000256" key="1">
    <source>
        <dbReference type="ARBA" id="ARBA00001946"/>
    </source>
</evidence>
<evidence type="ECO:0000256" key="2">
    <source>
        <dbReference type="ARBA" id="ARBA00022649"/>
    </source>
</evidence>
<reference evidence="9 10" key="1">
    <citation type="submission" date="2018-06" db="EMBL/GenBank/DDBJ databases">
        <authorList>
            <consortium name="Pathogen Informatics"/>
            <person name="Doyle S."/>
        </authorList>
    </citation>
    <scope>NUCLEOTIDE SEQUENCE [LARGE SCALE GENOMIC DNA]</scope>
    <source>
        <strain evidence="9 10">NCTC10359</strain>
    </source>
</reference>
<dbReference type="GO" id="GO:0016787">
    <property type="term" value="F:hydrolase activity"/>
    <property type="evidence" value="ECO:0007669"/>
    <property type="project" value="UniProtKB-KW"/>
</dbReference>
<organism evidence="9 10">
    <name type="scientific">Moraxella lacunata</name>
    <dbReference type="NCBI Taxonomy" id="477"/>
    <lineage>
        <taxon>Bacteria</taxon>
        <taxon>Pseudomonadati</taxon>
        <taxon>Pseudomonadota</taxon>
        <taxon>Gammaproteobacteria</taxon>
        <taxon>Moraxellales</taxon>
        <taxon>Moraxellaceae</taxon>
        <taxon>Moraxella</taxon>
    </lineage>
</organism>
<evidence type="ECO:0000313" key="10">
    <source>
        <dbReference type="Proteomes" id="UP000254437"/>
    </source>
</evidence>
<dbReference type="InterPro" id="IPR050556">
    <property type="entry name" value="Type_II_TA_system_RNase"/>
</dbReference>
<dbReference type="GO" id="GO:0046872">
    <property type="term" value="F:metal ion binding"/>
    <property type="evidence" value="ECO:0007669"/>
    <property type="project" value="UniProtKB-KW"/>
</dbReference>
<evidence type="ECO:0000256" key="4">
    <source>
        <dbReference type="ARBA" id="ARBA00022723"/>
    </source>
</evidence>
<keyword evidence="3" id="KW-0540">Nuclease</keyword>
<keyword evidence="2" id="KW-1277">Toxin-antitoxin system</keyword>
<dbReference type="GO" id="GO:0004519">
    <property type="term" value="F:endonuclease activity"/>
    <property type="evidence" value="ECO:0007669"/>
    <property type="project" value="UniProtKB-KW"/>
</dbReference>
<dbReference type="PANTHER" id="PTHR33653">
    <property type="entry name" value="RIBONUCLEASE VAPC2"/>
    <property type="match status" value="1"/>
</dbReference>
<dbReference type="RefSeq" id="WP_115007209.1">
    <property type="nucleotide sequence ID" value="NZ_UGQU01000002.1"/>
</dbReference>
<gene>
    <name evidence="9" type="primary">vapC_1</name>
    <name evidence="9" type="ORF">NCTC10359_01608</name>
</gene>
<dbReference type="InterPro" id="IPR029060">
    <property type="entry name" value="PIN-like_dom_sf"/>
</dbReference>
<dbReference type="Pfam" id="PF01850">
    <property type="entry name" value="PIN"/>
    <property type="match status" value="1"/>
</dbReference>
<evidence type="ECO:0000256" key="3">
    <source>
        <dbReference type="ARBA" id="ARBA00022722"/>
    </source>
</evidence>
<evidence type="ECO:0000313" key="9">
    <source>
        <dbReference type="EMBL" id="STZ63188.1"/>
    </source>
</evidence>
<keyword evidence="9" id="KW-0255">Endonuclease</keyword>
<sequence>MKYLLDTNIVIAIRNKNPKVLAELQKHRIEDIAISSIVYFELIFGAYNSQRVQDNLADLHRLPFTILPFGEKDAYEAGLIRSDLKTKGTPIGAYDTLIAGQAISQGLILITHNIKEFNRVANLAYENWL</sequence>
<dbReference type="AlphaFoldDB" id="A0A378TQV2"/>
<comment type="similarity">
    <text evidence="7">Belongs to the PINc/VapC protein family.</text>
</comment>
<accession>A0A378TQV2</accession>
<dbReference type="InterPro" id="IPR002716">
    <property type="entry name" value="PIN_dom"/>
</dbReference>
<dbReference type="EMBL" id="UGQU01000002">
    <property type="protein sequence ID" value="STZ63188.1"/>
    <property type="molecule type" value="Genomic_DNA"/>
</dbReference>
<evidence type="ECO:0000259" key="8">
    <source>
        <dbReference type="Pfam" id="PF01850"/>
    </source>
</evidence>
<dbReference type="Proteomes" id="UP000254437">
    <property type="component" value="Unassembled WGS sequence"/>
</dbReference>